<dbReference type="Proteomes" id="UP001602119">
    <property type="component" value="Unassembled WGS sequence"/>
</dbReference>
<keyword evidence="3" id="KW-1185">Reference proteome</keyword>
<reference evidence="2 3" key="1">
    <citation type="submission" date="2024-10" db="EMBL/GenBank/DDBJ databases">
        <title>The Natural Products Discovery Center: Release of the First 8490 Sequenced Strains for Exploring Actinobacteria Biosynthetic Diversity.</title>
        <authorList>
            <person name="Kalkreuter E."/>
            <person name="Kautsar S.A."/>
            <person name="Yang D."/>
            <person name="Bader C.D."/>
            <person name="Teijaro C.N."/>
            <person name="Fluegel L."/>
            <person name="Davis C.M."/>
            <person name="Simpson J.R."/>
            <person name="Lauterbach L."/>
            <person name="Steele A.D."/>
            <person name="Gui C."/>
            <person name="Meng S."/>
            <person name="Li G."/>
            <person name="Viehrig K."/>
            <person name="Ye F."/>
            <person name="Su P."/>
            <person name="Kiefer A.F."/>
            <person name="Nichols A."/>
            <person name="Cepeda A.J."/>
            <person name="Yan W."/>
            <person name="Fan B."/>
            <person name="Jiang Y."/>
            <person name="Adhikari A."/>
            <person name="Zheng C.-J."/>
            <person name="Schuster L."/>
            <person name="Cowan T.M."/>
            <person name="Smanski M.J."/>
            <person name="Chevrette M.G."/>
            <person name="De Carvalho L.P.S."/>
            <person name="Shen B."/>
        </authorList>
    </citation>
    <scope>NUCLEOTIDE SEQUENCE [LARGE SCALE GENOMIC DNA]</scope>
    <source>
        <strain evidence="2 3">NPDC001281</strain>
    </source>
</reference>
<proteinExistence type="predicted"/>
<name>A0ABW6V0M1_MICFU</name>
<organism evidence="2 3">
    <name type="scientific">Microtetraspora fusca</name>
    <dbReference type="NCBI Taxonomy" id="1997"/>
    <lineage>
        <taxon>Bacteria</taxon>
        <taxon>Bacillati</taxon>
        <taxon>Actinomycetota</taxon>
        <taxon>Actinomycetes</taxon>
        <taxon>Streptosporangiales</taxon>
        <taxon>Streptosporangiaceae</taxon>
        <taxon>Microtetraspora</taxon>
    </lineage>
</organism>
<evidence type="ECO:0000256" key="1">
    <source>
        <dbReference type="SAM" id="MobiDB-lite"/>
    </source>
</evidence>
<sequence length="86" mass="9573">MPEWATPERFDRARPGIEGWVDDVMALFGSPWGFGLGTITVPVRLWHGELDLDPPAGTPPPVVSHLLDQDRSRRSARSDRSVLPDL</sequence>
<evidence type="ECO:0000313" key="3">
    <source>
        <dbReference type="Proteomes" id="UP001602119"/>
    </source>
</evidence>
<dbReference type="RefSeq" id="WP_387340085.1">
    <property type="nucleotide sequence ID" value="NZ_JBIAXI010000001.1"/>
</dbReference>
<accession>A0ABW6V0M1</accession>
<evidence type="ECO:0000313" key="2">
    <source>
        <dbReference type="EMBL" id="MFF4771459.1"/>
    </source>
</evidence>
<feature type="compositionally biased region" description="Basic and acidic residues" evidence="1">
    <location>
        <begin position="67"/>
        <end position="86"/>
    </location>
</feature>
<dbReference type="EMBL" id="JBIAXI010000001">
    <property type="protein sequence ID" value="MFF4771459.1"/>
    <property type="molecule type" value="Genomic_DNA"/>
</dbReference>
<feature type="region of interest" description="Disordered" evidence="1">
    <location>
        <begin position="51"/>
        <end position="86"/>
    </location>
</feature>
<protein>
    <submittedName>
        <fullName evidence="2">Uncharacterized protein</fullName>
    </submittedName>
</protein>
<comment type="caution">
    <text evidence="2">The sequence shown here is derived from an EMBL/GenBank/DDBJ whole genome shotgun (WGS) entry which is preliminary data.</text>
</comment>
<gene>
    <name evidence="2" type="ORF">ACFY05_01220</name>
</gene>